<comment type="caution">
    <text evidence="3">The sequence shown here is derived from an EMBL/GenBank/DDBJ whole genome shotgun (WGS) entry which is preliminary data.</text>
</comment>
<feature type="compositionally biased region" description="Acidic residues" evidence="1">
    <location>
        <begin position="176"/>
        <end position="191"/>
    </location>
</feature>
<organism evidence="3 4">
    <name type="scientific">Halocaridina rubra</name>
    <name type="common">Hawaiian red shrimp</name>
    <dbReference type="NCBI Taxonomy" id="373956"/>
    <lineage>
        <taxon>Eukaryota</taxon>
        <taxon>Metazoa</taxon>
        <taxon>Ecdysozoa</taxon>
        <taxon>Arthropoda</taxon>
        <taxon>Crustacea</taxon>
        <taxon>Multicrustacea</taxon>
        <taxon>Malacostraca</taxon>
        <taxon>Eumalacostraca</taxon>
        <taxon>Eucarida</taxon>
        <taxon>Decapoda</taxon>
        <taxon>Pleocyemata</taxon>
        <taxon>Caridea</taxon>
        <taxon>Atyoidea</taxon>
        <taxon>Atyidae</taxon>
        <taxon>Halocaridina</taxon>
    </lineage>
</organism>
<dbReference type="GO" id="GO:0005789">
    <property type="term" value="C:endoplasmic reticulum membrane"/>
    <property type="evidence" value="ECO:0007669"/>
    <property type="project" value="TreeGrafter"/>
</dbReference>
<name>A0AAN9A174_HALRR</name>
<evidence type="ECO:0000313" key="3">
    <source>
        <dbReference type="EMBL" id="KAK7076536.1"/>
    </source>
</evidence>
<dbReference type="GO" id="GO:0031210">
    <property type="term" value="F:phosphatidylcholine binding"/>
    <property type="evidence" value="ECO:0007669"/>
    <property type="project" value="TreeGrafter"/>
</dbReference>
<feature type="region of interest" description="Disordered" evidence="1">
    <location>
        <begin position="172"/>
        <end position="191"/>
    </location>
</feature>
<evidence type="ECO:0000313" key="4">
    <source>
        <dbReference type="Proteomes" id="UP001381693"/>
    </source>
</evidence>
<dbReference type="InterPro" id="IPR035892">
    <property type="entry name" value="C2_domain_sf"/>
</dbReference>
<dbReference type="Gene3D" id="2.60.40.150">
    <property type="entry name" value="C2 domain"/>
    <property type="match status" value="1"/>
</dbReference>
<reference evidence="3 4" key="1">
    <citation type="submission" date="2023-11" db="EMBL/GenBank/DDBJ databases">
        <title>Halocaridina rubra genome assembly.</title>
        <authorList>
            <person name="Smith C."/>
        </authorList>
    </citation>
    <scope>NUCLEOTIDE SEQUENCE [LARGE SCALE GENOMIC DNA]</scope>
    <source>
        <strain evidence="3">EP-1</strain>
        <tissue evidence="3">Whole</tissue>
    </source>
</reference>
<gene>
    <name evidence="3" type="ORF">SK128_001760</name>
</gene>
<accession>A0AAN9A174</accession>
<evidence type="ECO:0000259" key="2">
    <source>
        <dbReference type="PROSITE" id="PS50004"/>
    </source>
</evidence>
<dbReference type="PANTHER" id="PTHR45761:SF1">
    <property type="entry name" value="EXTENDED SYNAPTOTAGMIN-LIKE PROTEIN 2, ISOFORM C"/>
    <property type="match status" value="1"/>
</dbReference>
<evidence type="ECO:0000256" key="1">
    <source>
        <dbReference type="SAM" id="MobiDB-lite"/>
    </source>
</evidence>
<dbReference type="GO" id="GO:0035091">
    <property type="term" value="F:phosphatidylinositol binding"/>
    <property type="evidence" value="ECO:0007669"/>
    <property type="project" value="TreeGrafter"/>
</dbReference>
<feature type="domain" description="C2" evidence="2">
    <location>
        <begin position="26"/>
        <end position="145"/>
    </location>
</feature>
<protein>
    <recommendedName>
        <fullName evidence="2">C2 domain-containing protein</fullName>
    </recommendedName>
</protein>
<sequence length="191" mass="21415">MSEESVEAYTLISREGLPGTLEGNGSHGCIELTTAYQAPSTLLVVVHKVKNLPHKSGRVPNPYVKLYLLSTGLKELKEESTHVVENTDNPEYETTFAFPLTKPLSEYILRVCAKTKHKRPHYLGQVVLCFAPFKSGKKVRERAWYDLADPKKDYVICFVGYKDNVKGISLSNDRTDDVESSSESESEEDTV</sequence>
<dbReference type="GO" id="GO:0005509">
    <property type="term" value="F:calcium ion binding"/>
    <property type="evidence" value="ECO:0007669"/>
    <property type="project" value="TreeGrafter"/>
</dbReference>
<dbReference type="GO" id="GO:0008429">
    <property type="term" value="F:phosphatidylethanolamine binding"/>
    <property type="evidence" value="ECO:0007669"/>
    <property type="project" value="TreeGrafter"/>
</dbReference>
<dbReference type="PANTHER" id="PTHR45761">
    <property type="entry name" value="EXTENDED SYNAPTOTAGMIN-LIKE PROTEIN 2, ISOFORM C"/>
    <property type="match status" value="1"/>
</dbReference>
<dbReference type="InterPro" id="IPR000008">
    <property type="entry name" value="C2_dom"/>
</dbReference>
<dbReference type="PROSITE" id="PS50004">
    <property type="entry name" value="C2"/>
    <property type="match status" value="1"/>
</dbReference>
<dbReference type="Proteomes" id="UP001381693">
    <property type="component" value="Unassembled WGS sequence"/>
</dbReference>
<dbReference type="EMBL" id="JAXCGZ010009633">
    <property type="protein sequence ID" value="KAK7076536.1"/>
    <property type="molecule type" value="Genomic_DNA"/>
</dbReference>
<dbReference type="Pfam" id="PF00168">
    <property type="entry name" value="C2"/>
    <property type="match status" value="1"/>
</dbReference>
<dbReference type="AlphaFoldDB" id="A0AAN9A174"/>
<dbReference type="SUPFAM" id="SSF49562">
    <property type="entry name" value="C2 domain (Calcium/lipid-binding domain, CaLB)"/>
    <property type="match status" value="1"/>
</dbReference>
<dbReference type="GO" id="GO:0005544">
    <property type="term" value="F:calcium-dependent phospholipid binding"/>
    <property type="evidence" value="ECO:0007669"/>
    <property type="project" value="TreeGrafter"/>
</dbReference>
<keyword evidence="4" id="KW-1185">Reference proteome</keyword>
<proteinExistence type="predicted"/>
<dbReference type="InterPro" id="IPR051634">
    <property type="entry name" value="Extended_Synaptotagmin"/>
</dbReference>
<dbReference type="SMART" id="SM00239">
    <property type="entry name" value="C2"/>
    <property type="match status" value="1"/>
</dbReference>